<dbReference type="EMBL" id="JARKIF010000007">
    <property type="protein sequence ID" value="KAJ7634689.1"/>
    <property type="molecule type" value="Genomic_DNA"/>
</dbReference>
<reference evidence="2" key="1">
    <citation type="submission" date="2023-03" db="EMBL/GenBank/DDBJ databases">
        <title>Massive genome expansion in bonnet fungi (Mycena s.s.) driven by repeated elements and novel gene families across ecological guilds.</title>
        <authorList>
            <consortium name="Lawrence Berkeley National Laboratory"/>
            <person name="Harder C.B."/>
            <person name="Miyauchi S."/>
            <person name="Viragh M."/>
            <person name="Kuo A."/>
            <person name="Thoen E."/>
            <person name="Andreopoulos B."/>
            <person name="Lu D."/>
            <person name="Skrede I."/>
            <person name="Drula E."/>
            <person name="Henrissat B."/>
            <person name="Morin E."/>
            <person name="Kohler A."/>
            <person name="Barry K."/>
            <person name="LaButti K."/>
            <person name="Morin E."/>
            <person name="Salamov A."/>
            <person name="Lipzen A."/>
            <person name="Mereny Z."/>
            <person name="Hegedus B."/>
            <person name="Baldrian P."/>
            <person name="Stursova M."/>
            <person name="Weitz H."/>
            <person name="Taylor A."/>
            <person name="Grigoriev I.V."/>
            <person name="Nagy L.G."/>
            <person name="Martin F."/>
            <person name="Kauserud H."/>
        </authorList>
    </citation>
    <scope>NUCLEOTIDE SEQUENCE</scope>
    <source>
        <strain evidence="2">9284</strain>
    </source>
</reference>
<dbReference type="InterPro" id="IPR019734">
    <property type="entry name" value="TPR_rpt"/>
</dbReference>
<dbReference type="Proteomes" id="UP001221142">
    <property type="component" value="Unassembled WGS sequence"/>
</dbReference>
<organism evidence="2 3">
    <name type="scientific">Roridomyces roridus</name>
    <dbReference type="NCBI Taxonomy" id="1738132"/>
    <lineage>
        <taxon>Eukaryota</taxon>
        <taxon>Fungi</taxon>
        <taxon>Dikarya</taxon>
        <taxon>Basidiomycota</taxon>
        <taxon>Agaricomycotina</taxon>
        <taxon>Agaricomycetes</taxon>
        <taxon>Agaricomycetidae</taxon>
        <taxon>Agaricales</taxon>
        <taxon>Marasmiineae</taxon>
        <taxon>Mycenaceae</taxon>
        <taxon>Roridomyces</taxon>
    </lineage>
</organism>
<dbReference type="InterPro" id="IPR049052">
    <property type="entry name" value="nSTAND1"/>
</dbReference>
<dbReference type="SUPFAM" id="SSF52540">
    <property type="entry name" value="P-loop containing nucleoside triphosphate hydrolases"/>
    <property type="match status" value="1"/>
</dbReference>
<evidence type="ECO:0000313" key="2">
    <source>
        <dbReference type="EMBL" id="KAJ7634689.1"/>
    </source>
</evidence>
<name>A0AAD7BZ80_9AGAR</name>
<feature type="domain" description="Novel STAND NTPase 1" evidence="1">
    <location>
        <begin position="184"/>
        <end position="325"/>
    </location>
</feature>
<protein>
    <recommendedName>
        <fullName evidence="1">Novel STAND NTPase 1 domain-containing protein</fullName>
    </recommendedName>
</protein>
<evidence type="ECO:0000313" key="3">
    <source>
        <dbReference type="Proteomes" id="UP001221142"/>
    </source>
</evidence>
<evidence type="ECO:0000259" key="1">
    <source>
        <dbReference type="Pfam" id="PF20703"/>
    </source>
</evidence>
<dbReference type="Gene3D" id="3.40.50.300">
    <property type="entry name" value="P-loop containing nucleotide triphosphate hydrolases"/>
    <property type="match status" value="1"/>
</dbReference>
<dbReference type="Gene3D" id="1.20.930.20">
    <property type="entry name" value="Adaptor protein Cbl, N-terminal domain"/>
    <property type="match status" value="1"/>
</dbReference>
<gene>
    <name evidence="2" type="ORF">FB45DRAFT_1141916</name>
</gene>
<dbReference type="AlphaFoldDB" id="A0AAD7BZ80"/>
<dbReference type="SMART" id="SM00028">
    <property type="entry name" value="TPR"/>
    <property type="match status" value="4"/>
</dbReference>
<dbReference type="PANTHER" id="PTHR47691">
    <property type="entry name" value="REGULATOR-RELATED"/>
    <property type="match status" value="1"/>
</dbReference>
<dbReference type="Gene3D" id="1.25.40.10">
    <property type="entry name" value="Tetratricopeptide repeat domain"/>
    <property type="match status" value="2"/>
</dbReference>
<dbReference type="PRINTS" id="PR00364">
    <property type="entry name" value="DISEASERSIST"/>
</dbReference>
<dbReference type="PANTHER" id="PTHR47691:SF3">
    <property type="entry name" value="HTH-TYPE TRANSCRIPTIONAL REGULATOR RV0890C-RELATED"/>
    <property type="match status" value="1"/>
</dbReference>
<dbReference type="CDD" id="cd21037">
    <property type="entry name" value="MLKL_NTD"/>
    <property type="match status" value="1"/>
</dbReference>
<dbReference type="InterPro" id="IPR011990">
    <property type="entry name" value="TPR-like_helical_dom_sf"/>
</dbReference>
<dbReference type="InterPro" id="IPR059179">
    <property type="entry name" value="MLKL-like_MCAfunc"/>
</dbReference>
<accession>A0AAD7BZ80</accession>
<dbReference type="InterPro" id="IPR027417">
    <property type="entry name" value="P-loop_NTPase"/>
</dbReference>
<keyword evidence="3" id="KW-1185">Reference proteome</keyword>
<comment type="caution">
    <text evidence="2">The sequence shown here is derived from an EMBL/GenBank/DDBJ whole genome shotgun (WGS) entry which is preliminary data.</text>
</comment>
<proteinExistence type="predicted"/>
<dbReference type="GO" id="GO:0007166">
    <property type="term" value="P:cell surface receptor signaling pathway"/>
    <property type="evidence" value="ECO:0007669"/>
    <property type="project" value="InterPro"/>
</dbReference>
<dbReference type="Pfam" id="PF20703">
    <property type="entry name" value="nSTAND1"/>
    <property type="match status" value="1"/>
</dbReference>
<sequence length="991" mass="108366">MTRAKEKSLRLTAAALESLAGVSPIPLTPLVVVGKAILAATEKALQNTDNCHKLAIRVAELVTALINETAGRPITPQLQWQIDALLQTLESIHAFIQKQQSRSFARRLWSSNPDNELIQDLNAQLDQALDVFNLKANIIVRQQLETIIKALEDPAPQQHHPRSSSFGSSSGFSKISSASSLPSEPNIFFGRDELKEQLLKVLVDSEAPSRVAILGPGGVGKTSLALVALHSNASKETFGDRRYFVRCDAANTSQQLLSAIATELNLGGNDLLAQIVESFQLEEQRALLMLDNFESPWDTPDRRPVEEVLNQLASLKNLVLVVTLRGSERPGGPQWTRPFLPPLKPLDPISAKLMFEAISDAQTDDSDVGRLLSHLDNLPLAINLMATLAQYESPSVLLERWDSEHTQMLTTDGEDRLGSLETSINVSLEASRMRQDPQAKTLLGIMAYLPDGVSSLKHLHGLAPSLTQVGRAASTLKQVALAFSDERCHLAVLAPIRSFIRARHPPPRACLLDVRKYYGELATVAAGLEAGADGLAALRLLMPEVGNMQATLNDALSEEESIPTEEMIQAAVNSTDLFRYSGLGDATTLENAAAAARRLGNTSLEARCLQHLGQLFYSRSDPTAALLTFTNAMQLYEGLGDKSGHGRCLMMLGMLDSGTGQYQESASKILRAQELFKEGGDELGLADCYLRFAQAAAWDHDYDVAQTNVEKALEIYTSHSHLRAQARCQAELKHAAQTYHDVGDPTGEGNCQRILGKLYFAHHQLGAAEDCLAKAIDNYQRVKWKFGLADCQEALGDVHQAQYADEAARVAFHEALQIFRELNNRRQQAYCLGRLFDVALGMQDFVEAQALCDELGEMAKGNDDRARHACVAARLALATGKTNVDGSLQDALATLPNDAVFQKDRALCLETLGDALSQRDAEAGLVRFTEAKDLYGEANDLRSVGRVLLKMCRMPETTVQIRRERASAALEAFQAAHDEKGCAECRSLLEE</sequence>
<dbReference type="InterPro" id="IPR036537">
    <property type="entry name" value="Adaptor_Cbl_N_dom_sf"/>
</dbReference>
<dbReference type="SUPFAM" id="SSF48452">
    <property type="entry name" value="TPR-like"/>
    <property type="match status" value="2"/>
</dbReference>